<evidence type="ECO:0000313" key="2">
    <source>
        <dbReference type="EMBL" id="NML18540.1"/>
    </source>
</evidence>
<dbReference type="Proteomes" id="UP000574067">
    <property type="component" value="Unassembled WGS sequence"/>
</dbReference>
<reference evidence="2 3" key="1">
    <citation type="submission" date="2020-04" db="EMBL/GenBank/DDBJ databases">
        <title>Azohydromonas sp. isolated from soil.</title>
        <authorList>
            <person name="Dahal R.H."/>
        </authorList>
    </citation>
    <scope>NUCLEOTIDE SEQUENCE [LARGE SCALE GENOMIC DNA]</scope>
    <source>
        <strain evidence="2 3">G-1-1-14</strain>
    </source>
</reference>
<gene>
    <name evidence="2" type="ORF">HHL10_26580</name>
</gene>
<proteinExistence type="predicted"/>
<evidence type="ECO:0000313" key="3">
    <source>
        <dbReference type="Proteomes" id="UP000574067"/>
    </source>
</evidence>
<protein>
    <recommendedName>
        <fullName evidence="4">Lipoprotein</fullName>
    </recommendedName>
</protein>
<dbReference type="PROSITE" id="PS51257">
    <property type="entry name" value="PROKAR_LIPOPROTEIN"/>
    <property type="match status" value="1"/>
</dbReference>
<keyword evidence="3" id="KW-1185">Reference proteome</keyword>
<feature type="signal peptide" evidence="1">
    <location>
        <begin position="1"/>
        <end position="21"/>
    </location>
</feature>
<name>A0A848FJY0_9BURK</name>
<accession>A0A848FJY0</accession>
<organism evidence="2 3">
    <name type="scientific">Azohydromonas caseinilytica</name>
    <dbReference type="NCBI Taxonomy" id="2728836"/>
    <lineage>
        <taxon>Bacteria</taxon>
        <taxon>Pseudomonadati</taxon>
        <taxon>Pseudomonadota</taxon>
        <taxon>Betaproteobacteria</taxon>
        <taxon>Burkholderiales</taxon>
        <taxon>Sphaerotilaceae</taxon>
        <taxon>Azohydromonas</taxon>
    </lineage>
</organism>
<keyword evidence="1" id="KW-0732">Signal</keyword>
<dbReference type="AlphaFoldDB" id="A0A848FJY0"/>
<feature type="chain" id="PRO_5032387176" description="Lipoprotein" evidence="1">
    <location>
        <begin position="22"/>
        <end position="179"/>
    </location>
</feature>
<comment type="caution">
    <text evidence="2">The sequence shown here is derived from an EMBL/GenBank/DDBJ whole genome shotgun (WGS) entry which is preliminary data.</text>
</comment>
<dbReference type="EMBL" id="JABBFW010000034">
    <property type="protein sequence ID" value="NML18540.1"/>
    <property type="molecule type" value="Genomic_DNA"/>
</dbReference>
<evidence type="ECO:0008006" key="4">
    <source>
        <dbReference type="Google" id="ProtNLM"/>
    </source>
</evidence>
<dbReference type="RefSeq" id="WP_169163435.1">
    <property type="nucleotide sequence ID" value="NZ_JABBFW010000034.1"/>
</dbReference>
<sequence>MKKKALSWMLPVAVIALSGCAANVVKSGNNDIRVPPEAAKKIVLSVSGAPTVTGSADWAPFRGELRNAFANEAEAAGIAFTMGDGTVKPTGEAGTLLSVQVNDYRYLSTGARYGLGIMTGNAFVNANVRYLDLKTGRSFGEQTVNTSSTAWQGVFSAMTDKQLQAIAHDVVGEIRKPQR</sequence>
<evidence type="ECO:0000256" key="1">
    <source>
        <dbReference type="SAM" id="SignalP"/>
    </source>
</evidence>